<feature type="transmembrane region" description="Helical" evidence="8">
    <location>
        <begin position="243"/>
        <end position="267"/>
    </location>
</feature>
<feature type="transmembrane region" description="Helical" evidence="8">
    <location>
        <begin position="327"/>
        <end position="347"/>
    </location>
</feature>
<evidence type="ECO:0000256" key="8">
    <source>
        <dbReference type="SAM" id="Phobius"/>
    </source>
</evidence>
<evidence type="ECO:0000256" key="7">
    <source>
        <dbReference type="ARBA" id="ARBA00023136"/>
    </source>
</evidence>
<dbReference type="InterPro" id="IPR050297">
    <property type="entry name" value="LipidA_mod_glycosyltrf_83"/>
</dbReference>
<evidence type="ECO:0000313" key="10">
    <source>
        <dbReference type="EMBL" id="KKO20417.1"/>
    </source>
</evidence>
<dbReference type="Proteomes" id="UP000034954">
    <property type="component" value="Unassembled WGS sequence"/>
</dbReference>
<protein>
    <submittedName>
        <fullName evidence="10">Glycosyltransferase</fullName>
    </submittedName>
</protein>
<keyword evidence="3" id="KW-0328">Glycosyltransferase</keyword>
<evidence type="ECO:0000256" key="3">
    <source>
        <dbReference type="ARBA" id="ARBA00022676"/>
    </source>
</evidence>
<feature type="transmembrane region" description="Helical" evidence="8">
    <location>
        <begin position="103"/>
        <end position="119"/>
    </location>
</feature>
<feature type="transmembrane region" description="Helical" evidence="8">
    <location>
        <begin position="198"/>
        <end position="231"/>
    </location>
</feature>
<keyword evidence="6 8" id="KW-1133">Transmembrane helix</keyword>
<dbReference type="Pfam" id="PF13231">
    <property type="entry name" value="PMT_2"/>
    <property type="match status" value="1"/>
</dbReference>
<evidence type="ECO:0000313" key="11">
    <source>
        <dbReference type="Proteomes" id="UP000034954"/>
    </source>
</evidence>
<dbReference type="GO" id="GO:0009103">
    <property type="term" value="P:lipopolysaccharide biosynthetic process"/>
    <property type="evidence" value="ECO:0007669"/>
    <property type="project" value="UniProtKB-ARBA"/>
</dbReference>
<reference evidence="10 11" key="1">
    <citation type="journal article" date="2013" name="BMC Microbiol.">
        <title>Identification of the type II cytochrome c maturation pathway in anammox bacteria by comparative genomics.</title>
        <authorList>
            <person name="Ferousi C."/>
            <person name="Speth D.R."/>
            <person name="Reimann J."/>
            <person name="Op den Camp H.J."/>
            <person name="Allen J.W."/>
            <person name="Keltjens J.T."/>
            <person name="Jetten M.S."/>
        </authorList>
    </citation>
    <scope>NUCLEOTIDE SEQUENCE [LARGE SCALE GENOMIC DNA]</scope>
    <source>
        <strain evidence="10">RU1</strain>
    </source>
</reference>
<accession>A0A0M2UX24</accession>
<sequence length="577" mass="67824">MKWWQCPPRRYHFELCREFLEGKKKERILSMEMDRLCAFLKKHYLFCNLVGISIFLFFFELGNRGFENKDVSRYAEMSREMIQTGNWMTTGYHDTIYLSKPPMLMWLIAIFSSIGHQVTPFTARIPSALAGLTGVLMTYYFVQRFFHRRTAFIAAVILATTQKYFWHCRIIRTDMIFAVCITLALYFFYLGYKQKQRYYVGFYFSLVITFLTKGPLGILFVMSIIAAFLVCRKDLNAFKRMKWRWGFGLFILPIGIFCLILCVKIGLEPLVATLKREFLTRVNDPISHSEPFYYYFVKIWSDFLPWSLFIPFVVVYAFKRWRDGDELGIFMFCWIVVIFVFLCAAKAKSSRYMLPLYPAISILMARIIDDTLAGKIVKPLWVRLFAYWIIRIMAALAALLLVVCPSYLWNYSWIGVILSLVVFTTGFKMFLSLRQRYKLIHMSLVICIFTIILGWGMFIHGLTRYYENESLGAKLTCTLEKELGGLRAYDIREFHIANSFRDAINLNLNVSVPLIKNIHDLKTFLGTTECHPLCIIEKHTFENVKNTIMDNTLSTLDVHTKEYQVTLVFKRNHQKIY</sequence>
<keyword evidence="2" id="KW-1003">Cell membrane</keyword>
<feature type="transmembrane region" description="Helical" evidence="8">
    <location>
        <begin position="175"/>
        <end position="192"/>
    </location>
</feature>
<feature type="transmembrane region" description="Helical" evidence="8">
    <location>
        <begin position="125"/>
        <end position="142"/>
    </location>
</feature>
<feature type="transmembrane region" description="Helical" evidence="8">
    <location>
        <begin position="439"/>
        <end position="458"/>
    </location>
</feature>
<dbReference type="EMBL" id="LAQJ01000105">
    <property type="protein sequence ID" value="KKO20417.1"/>
    <property type="molecule type" value="Genomic_DNA"/>
</dbReference>
<evidence type="ECO:0000259" key="9">
    <source>
        <dbReference type="Pfam" id="PF13231"/>
    </source>
</evidence>
<keyword evidence="5 8" id="KW-0812">Transmembrane</keyword>
<comment type="subcellular location">
    <subcellularLocation>
        <location evidence="1">Cell membrane</location>
        <topology evidence="1">Multi-pass membrane protein</topology>
    </subcellularLocation>
</comment>
<gene>
    <name evidence="10" type="ORF">BROFUL_00842</name>
</gene>
<feature type="transmembrane region" description="Helical" evidence="8">
    <location>
        <begin position="292"/>
        <end position="315"/>
    </location>
</feature>
<dbReference type="InterPro" id="IPR038731">
    <property type="entry name" value="RgtA/B/C-like"/>
</dbReference>
<proteinExistence type="predicted"/>
<feature type="transmembrane region" description="Helical" evidence="8">
    <location>
        <begin position="408"/>
        <end position="427"/>
    </location>
</feature>
<evidence type="ECO:0000256" key="6">
    <source>
        <dbReference type="ARBA" id="ARBA00022989"/>
    </source>
</evidence>
<dbReference type="AlphaFoldDB" id="A0A0M2UX24"/>
<keyword evidence="11" id="KW-1185">Reference proteome</keyword>
<evidence type="ECO:0000256" key="5">
    <source>
        <dbReference type="ARBA" id="ARBA00022692"/>
    </source>
</evidence>
<dbReference type="GO" id="GO:0016763">
    <property type="term" value="F:pentosyltransferase activity"/>
    <property type="evidence" value="ECO:0007669"/>
    <property type="project" value="TreeGrafter"/>
</dbReference>
<dbReference type="GO" id="GO:0005886">
    <property type="term" value="C:plasma membrane"/>
    <property type="evidence" value="ECO:0007669"/>
    <property type="project" value="UniProtKB-SubCell"/>
</dbReference>
<name>A0A0M2UX24_9BACT</name>
<keyword evidence="7 8" id="KW-0472">Membrane</keyword>
<dbReference type="PANTHER" id="PTHR33908">
    <property type="entry name" value="MANNOSYLTRANSFERASE YKCB-RELATED"/>
    <property type="match status" value="1"/>
</dbReference>
<comment type="caution">
    <text evidence="10">The sequence shown here is derived from an EMBL/GenBank/DDBJ whole genome shotgun (WGS) entry which is preliminary data.</text>
</comment>
<evidence type="ECO:0000256" key="2">
    <source>
        <dbReference type="ARBA" id="ARBA00022475"/>
    </source>
</evidence>
<dbReference type="PANTHER" id="PTHR33908:SF3">
    <property type="entry name" value="UNDECAPRENYL PHOSPHATE-ALPHA-4-AMINO-4-DEOXY-L-ARABINOSE ARABINOSYL TRANSFERASE"/>
    <property type="match status" value="1"/>
</dbReference>
<evidence type="ECO:0000256" key="4">
    <source>
        <dbReference type="ARBA" id="ARBA00022679"/>
    </source>
</evidence>
<organism evidence="10 11">
    <name type="scientific">Candidatus Brocadia fulgida</name>
    <dbReference type="NCBI Taxonomy" id="380242"/>
    <lineage>
        <taxon>Bacteria</taxon>
        <taxon>Pseudomonadati</taxon>
        <taxon>Planctomycetota</taxon>
        <taxon>Candidatus Brocadiia</taxon>
        <taxon>Candidatus Brocadiales</taxon>
        <taxon>Candidatus Brocadiaceae</taxon>
        <taxon>Candidatus Brocadia</taxon>
    </lineage>
</organism>
<feature type="transmembrane region" description="Helical" evidence="8">
    <location>
        <begin position="43"/>
        <end position="63"/>
    </location>
</feature>
<feature type="transmembrane region" description="Helical" evidence="8">
    <location>
        <begin position="380"/>
        <end position="402"/>
    </location>
</feature>
<evidence type="ECO:0000256" key="1">
    <source>
        <dbReference type="ARBA" id="ARBA00004651"/>
    </source>
</evidence>
<feature type="domain" description="Glycosyltransferase RgtA/B/C/D-like" evidence="9">
    <location>
        <begin position="99"/>
        <end position="252"/>
    </location>
</feature>
<keyword evidence="4" id="KW-0808">Transferase</keyword>
<dbReference type="GO" id="GO:0010041">
    <property type="term" value="P:response to iron(III) ion"/>
    <property type="evidence" value="ECO:0007669"/>
    <property type="project" value="TreeGrafter"/>
</dbReference>